<protein>
    <recommendedName>
        <fullName evidence="5">Chromosome segregation ATPase</fullName>
    </recommendedName>
</protein>
<dbReference type="RefSeq" id="WP_264324088.1">
    <property type="nucleotide sequence ID" value="NZ_JADEXQ010000013.1"/>
</dbReference>
<feature type="compositionally biased region" description="Low complexity" evidence="1">
    <location>
        <begin position="46"/>
        <end position="57"/>
    </location>
</feature>
<evidence type="ECO:0000313" key="4">
    <source>
        <dbReference type="Proteomes" id="UP000625316"/>
    </source>
</evidence>
<evidence type="ECO:0000256" key="2">
    <source>
        <dbReference type="SAM" id="Phobius"/>
    </source>
</evidence>
<proteinExistence type="predicted"/>
<feature type="region of interest" description="Disordered" evidence="1">
    <location>
        <begin position="44"/>
        <end position="125"/>
    </location>
</feature>
<organism evidence="3 4">
    <name type="scientific">Romeriopsis navalis LEGE 11480</name>
    <dbReference type="NCBI Taxonomy" id="2777977"/>
    <lineage>
        <taxon>Bacteria</taxon>
        <taxon>Bacillati</taxon>
        <taxon>Cyanobacteriota</taxon>
        <taxon>Cyanophyceae</taxon>
        <taxon>Leptolyngbyales</taxon>
        <taxon>Leptolyngbyaceae</taxon>
        <taxon>Romeriopsis</taxon>
        <taxon>Romeriopsis navalis</taxon>
    </lineage>
</organism>
<feature type="compositionally biased region" description="Basic and acidic residues" evidence="1">
    <location>
        <begin position="61"/>
        <end position="70"/>
    </location>
</feature>
<name>A0A928Z3J1_9CYAN</name>
<evidence type="ECO:0000313" key="3">
    <source>
        <dbReference type="EMBL" id="MBE9029268.1"/>
    </source>
</evidence>
<dbReference type="Proteomes" id="UP000625316">
    <property type="component" value="Unassembled WGS sequence"/>
</dbReference>
<feature type="compositionally biased region" description="Pro residues" evidence="1">
    <location>
        <begin position="733"/>
        <end position="781"/>
    </location>
</feature>
<keyword evidence="2" id="KW-0812">Transmembrane</keyword>
<dbReference type="AlphaFoldDB" id="A0A928Z3J1"/>
<feature type="transmembrane region" description="Helical" evidence="2">
    <location>
        <begin position="155"/>
        <end position="178"/>
    </location>
</feature>
<evidence type="ECO:0000256" key="1">
    <source>
        <dbReference type="SAM" id="MobiDB-lite"/>
    </source>
</evidence>
<keyword evidence="4" id="KW-1185">Reference proteome</keyword>
<comment type="caution">
    <text evidence="3">The sequence shown here is derived from an EMBL/GenBank/DDBJ whole genome shotgun (WGS) entry which is preliminary data.</text>
</comment>
<keyword evidence="2" id="KW-0472">Membrane</keyword>
<keyword evidence="2" id="KW-1133">Transmembrane helix</keyword>
<dbReference type="EMBL" id="JADEXQ010000013">
    <property type="protein sequence ID" value="MBE9029268.1"/>
    <property type="molecule type" value="Genomic_DNA"/>
</dbReference>
<sequence>MSRKSRRTSWFSGLRRPSSTRQVPQRSVEAQEFVVETDEADLQPVGAYRGTATRAVGGRTGEPEVERFEQPEFSDPVDASRRGSAEVQPVPLVTSTMRPKPRRSLKQRAQRKLKAGVKSGQQSAMRGAQRAGRFAKNQALGACERAKPVVRRHRWSLLSLTLLTMASVTSIGAFIWLFRVPPAPECDKINILSSDAERLYCAQQAAETGEPEQLLASISLVKGWSEDHPMYPQATSALARWSEMLLIEARGRLLKNDLDGAVKLAQQVPEMSPLFKRAQKEIDFWQSERNRAKKLFERIQQALRKQYWNEASGLLAKLALVDDATWQERLPNLRKQLNDEKKAGQFLKTAKKFAKQNNASKFGDAIRLTLPMNRQTFVWATAQKQIEQWRDDLLKLAAEKLQAKEFSAANQLIASLPPEITITEVQRDLLRVAQATGVSTEKQSQKPMLNQLWGLMVADTAVNQVSPSSPFYKQVKALQPRLAMQAEDAVQLELARALANFGQLPALNLAMRQVEQVGQKRPRRIQAQTLLADWRNRSQTLQDRPILKQAELMANAGGLDRLRSAVQLVNRIPKDRAIYTTAQGQKQNWVSQIQTIEDKPILNEARSLAQSGKLGKAIDVASKIKAGRSLYREARDEIWGWSAELQVIADRNRLARANALASRGSLSRAINVASQIGSRAVSGEARQLINRWVAERDQFRRAQAPAPAPVRESAPARRRYEPAPARRRRYEPAPAPRYEPPAPAPRYEPPAPAPVPRYEPPAPAPPPAVDPLPPADPLPPQ</sequence>
<feature type="region of interest" description="Disordered" evidence="1">
    <location>
        <begin position="700"/>
        <end position="781"/>
    </location>
</feature>
<gene>
    <name evidence="3" type="ORF">IQ266_05770</name>
</gene>
<accession>A0A928Z3J1</accession>
<feature type="region of interest" description="Disordered" evidence="1">
    <location>
        <begin position="1"/>
        <end position="27"/>
    </location>
</feature>
<evidence type="ECO:0008006" key="5">
    <source>
        <dbReference type="Google" id="ProtNLM"/>
    </source>
</evidence>
<reference evidence="3" key="1">
    <citation type="submission" date="2020-10" db="EMBL/GenBank/DDBJ databases">
        <authorList>
            <person name="Castelo-Branco R."/>
            <person name="Eusebio N."/>
            <person name="Adriana R."/>
            <person name="Vieira A."/>
            <person name="Brugerolle De Fraissinette N."/>
            <person name="Rezende De Castro R."/>
            <person name="Schneider M.P."/>
            <person name="Vasconcelos V."/>
            <person name="Leao P.N."/>
        </authorList>
    </citation>
    <scope>NUCLEOTIDE SEQUENCE</scope>
    <source>
        <strain evidence="3">LEGE 11480</strain>
    </source>
</reference>
<feature type="compositionally biased region" description="Basic residues" evidence="1">
    <location>
        <begin position="99"/>
        <end position="115"/>
    </location>
</feature>